<proteinExistence type="predicted"/>
<organism evidence="1 2">
    <name type="scientific">Prevotella multiformis DSM 16608</name>
    <dbReference type="NCBI Taxonomy" id="888743"/>
    <lineage>
        <taxon>Bacteria</taxon>
        <taxon>Pseudomonadati</taxon>
        <taxon>Bacteroidota</taxon>
        <taxon>Bacteroidia</taxon>
        <taxon>Bacteroidales</taxon>
        <taxon>Prevotellaceae</taxon>
        <taxon>Prevotella</taxon>
    </lineage>
</organism>
<name>F0F6L3_9BACT</name>
<reference evidence="1 2" key="1">
    <citation type="submission" date="2011-01" db="EMBL/GenBank/DDBJ databases">
        <authorList>
            <person name="Muzny D."/>
            <person name="Qin X."/>
            <person name="Deng J."/>
            <person name="Jiang H."/>
            <person name="Liu Y."/>
            <person name="Qu J."/>
            <person name="Song X.-Z."/>
            <person name="Zhang L."/>
            <person name="Thornton R."/>
            <person name="Coyle M."/>
            <person name="Francisco L."/>
            <person name="Jackson L."/>
            <person name="Javaid M."/>
            <person name="Korchina V."/>
            <person name="Kovar C."/>
            <person name="Mata R."/>
            <person name="Mathew T."/>
            <person name="Ngo R."/>
            <person name="Nguyen L."/>
            <person name="Nguyen N."/>
            <person name="Okwuonu G."/>
            <person name="Ongeri F."/>
            <person name="Pham C."/>
            <person name="Simmons D."/>
            <person name="Wilczek-Boney K."/>
            <person name="Hale W."/>
            <person name="Jakkamsetti A."/>
            <person name="Pham P."/>
            <person name="Ruth R."/>
            <person name="San Lucas F."/>
            <person name="Warren J."/>
            <person name="Zhang J."/>
            <person name="Zhao Z."/>
            <person name="Zhou C."/>
            <person name="Zhu D."/>
            <person name="Lee S."/>
            <person name="Bess C."/>
            <person name="Blankenburg K."/>
            <person name="Forbes L."/>
            <person name="Fu Q."/>
            <person name="Gubbala S."/>
            <person name="Hirani K."/>
            <person name="Jayaseelan J.C."/>
            <person name="Lara F."/>
            <person name="Munidasa M."/>
            <person name="Palculict T."/>
            <person name="Patil S."/>
            <person name="Pu L.-L."/>
            <person name="Saada N."/>
            <person name="Tang L."/>
            <person name="Weissenberger G."/>
            <person name="Zhu Y."/>
            <person name="Hemphill L."/>
            <person name="Shang Y."/>
            <person name="Youmans B."/>
            <person name="Ayvaz T."/>
            <person name="Ross M."/>
            <person name="Santibanez J."/>
            <person name="Aqrawi P."/>
            <person name="Gross S."/>
            <person name="Joshi V."/>
            <person name="Fowler G."/>
            <person name="Nazareth L."/>
            <person name="Reid J."/>
            <person name="Worley K."/>
            <person name="Petrosino J."/>
            <person name="Highlander S."/>
            <person name="Gibbs R."/>
        </authorList>
    </citation>
    <scope>NUCLEOTIDE SEQUENCE [LARGE SCALE GENOMIC DNA]</scope>
    <source>
        <strain evidence="1 2">DSM 16608</strain>
    </source>
</reference>
<dbReference type="STRING" id="888743.HMPREF9141_1235"/>
<dbReference type="Proteomes" id="UP000005697">
    <property type="component" value="Unassembled WGS sequence"/>
</dbReference>
<keyword evidence="2" id="KW-1185">Reference proteome</keyword>
<evidence type="ECO:0000313" key="1">
    <source>
        <dbReference type="EMBL" id="EGC20295.1"/>
    </source>
</evidence>
<evidence type="ECO:0000313" key="2">
    <source>
        <dbReference type="Proteomes" id="UP000005697"/>
    </source>
</evidence>
<protein>
    <submittedName>
        <fullName evidence="1">Uncharacterized protein</fullName>
    </submittedName>
</protein>
<accession>F0F6L3</accession>
<dbReference type="HOGENOM" id="CLU_2827607_0_0_10"/>
<comment type="caution">
    <text evidence="1">The sequence shown here is derived from an EMBL/GenBank/DDBJ whole genome shotgun (WGS) entry which is preliminary data.</text>
</comment>
<dbReference type="EMBL" id="AEWX01000017">
    <property type="protein sequence ID" value="EGC20295.1"/>
    <property type="molecule type" value="Genomic_DNA"/>
</dbReference>
<dbReference type="AlphaFoldDB" id="F0F6L3"/>
<sequence length="66" mass="7725">MQSSTDNCTALQSTDNLTFAHFAGIGLFLLHPWCRPERIMQAYLLQTKLLYYENIYYFCSRLPEGE</sequence>
<gene>
    <name evidence="1" type="ORF">HMPREF9141_1235</name>
</gene>